<evidence type="ECO:0000256" key="2">
    <source>
        <dbReference type="SAM" id="Coils"/>
    </source>
</evidence>
<dbReference type="Gene3D" id="1.10.10.60">
    <property type="entry name" value="Homeodomain-like"/>
    <property type="match status" value="1"/>
</dbReference>
<feature type="coiled-coil region" evidence="2">
    <location>
        <begin position="72"/>
        <end position="99"/>
    </location>
</feature>
<dbReference type="GO" id="GO:0004803">
    <property type="term" value="F:transposase activity"/>
    <property type="evidence" value="ECO:0007669"/>
    <property type="project" value="InterPro"/>
</dbReference>
<keyword evidence="2" id="KW-0175">Coiled coil</keyword>
<name>A0A853F654_9GAMM</name>
<protein>
    <submittedName>
        <fullName evidence="3">Transposase</fullName>
    </submittedName>
</protein>
<evidence type="ECO:0000313" key="5">
    <source>
        <dbReference type="Proteomes" id="UP000568751"/>
    </source>
</evidence>
<dbReference type="SUPFAM" id="SSF46689">
    <property type="entry name" value="Homeodomain-like"/>
    <property type="match status" value="1"/>
</dbReference>
<dbReference type="InterPro" id="IPR009057">
    <property type="entry name" value="Homeodomain-like_sf"/>
</dbReference>
<organism evidence="3 5">
    <name type="scientific">Candidatus Thiodubiliella endoseptemdiera</name>
    <dbReference type="NCBI Taxonomy" id="2738886"/>
    <lineage>
        <taxon>Bacteria</taxon>
        <taxon>Pseudomonadati</taxon>
        <taxon>Pseudomonadota</taxon>
        <taxon>Gammaproteobacteria</taxon>
        <taxon>Candidatus Pseudothioglobaceae</taxon>
        <taxon>Candidatus Thiodubiliella</taxon>
    </lineage>
</organism>
<evidence type="ECO:0000313" key="4">
    <source>
        <dbReference type="EMBL" id="NYT27232.1"/>
    </source>
</evidence>
<evidence type="ECO:0000313" key="3">
    <source>
        <dbReference type="EMBL" id="NYT27225.1"/>
    </source>
</evidence>
<dbReference type="AlphaFoldDB" id="A0A853F654"/>
<reference evidence="3 5" key="1">
    <citation type="submission" date="2020-05" db="EMBL/GenBank/DDBJ databases">
        <title>Horizontal transmission and recombination maintain forever young bacterial symbiont genomes.</title>
        <authorList>
            <person name="Russell S.L."/>
            <person name="Pepper-Tunick E."/>
            <person name="Svedberg J."/>
            <person name="Byrne A."/>
            <person name="Ruelas Castillo J."/>
            <person name="Vollmers C."/>
            <person name="Beinart R.A."/>
            <person name="Corbett-Detig R."/>
        </authorList>
    </citation>
    <scope>NUCLEOTIDE SEQUENCE [LARGE SCALE GENOMIC DNA]</scope>
    <source>
        <strain evidence="3">455</strain>
    </source>
</reference>
<dbReference type="GO" id="GO:0003677">
    <property type="term" value="F:DNA binding"/>
    <property type="evidence" value="ECO:0007669"/>
    <property type="project" value="InterPro"/>
</dbReference>
<dbReference type="EMBL" id="JACCHT010000001">
    <property type="protein sequence ID" value="NYT27225.1"/>
    <property type="molecule type" value="Genomic_DNA"/>
</dbReference>
<dbReference type="GO" id="GO:0006313">
    <property type="term" value="P:DNA transposition"/>
    <property type="evidence" value="ECO:0007669"/>
    <property type="project" value="InterPro"/>
</dbReference>
<gene>
    <name evidence="3" type="ORF">H0A76_04600</name>
    <name evidence="4" type="ORF">H0A76_04635</name>
</gene>
<evidence type="ECO:0000256" key="1">
    <source>
        <dbReference type="ARBA" id="ARBA00009964"/>
    </source>
</evidence>
<comment type="similarity">
    <text evidence="1">Belongs to the transposase 8 family.</text>
</comment>
<sequence length="114" mass="13169">MTRKYTAFTKTFKLETLALANQPNTCIAQLARDLGLRRNMIYKWRIELNQKQDKAFKRTADTANTAHHKATHSALLKQNKQLAKDLKLAQMEVEILKKAQAFFKGLKKVKILLI</sequence>
<dbReference type="Pfam" id="PF01527">
    <property type="entry name" value="HTH_Tnp_1"/>
    <property type="match status" value="1"/>
</dbReference>
<proteinExistence type="inferred from homology"/>
<dbReference type="InterPro" id="IPR002514">
    <property type="entry name" value="Transposase_8"/>
</dbReference>
<comment type="caution">
    <text evidence="3">The sequence shown here is derived from an EMBL/GenBank/DDBJ whole genome shotgun (WGS) entry which is preliminary data.</text>
</comment>
<accession>A0A853F654</accession>
<dbReference type="EMBL" id="JACCHT010000001">
    <property type="protein sequence ID" value="NYT27232.1"/>
    <property type="molecule type" value="Genomic_DNA"/>
</dbReference>
<dbReference type="Proteomes" id="UP000568751">
    <property type="component" value="Unassembled WGS sequence"/>
</dbReference>